<dbReference type="SUPFAM" id="SSF56672">
    <property type="entry name" value="DNA/RNA polymerases"/>
    <property type="match status" value="1"/>
</dbReference>
<dbReference type="Pfam" id="PF00078">
    <property type="entry name" value="RVT_1"/>
    <property type="match status" value="1"/>
</dbReference>
<dbReference type="InterPro" id="IPR036866">
    <property type="entry name" value="RibonucZ/Hydroxyglut_hydro"/>
</dbReference>
<dbReference type="PROSITE" id="PS50878">
    <property type="entry name" value="RT_POL"/>
    <property type="match status" value="1"/>
</dbReference>
<evidence type="ECO:0000313" key="3">
    <source>
        <dbReference type="Proteomes" id="UP001176940"/>
    </source>
</evidence>
<sequence length="915" mass="101567">MPSYIHYLKKPSLDQNCAVNYRPVSNLPFISKLLERLVHSRLTRYLSDNSLLDPLQSGFRSLHSTETALTKVSNDLLTAKSNGHYSMLILLDLSAAFDTVDHQLLLTMLRSIGLKDNVLSWFSSYLSDRSFTVCFAGSSSFHLPLTVGVPQGSVLGPLLFSLYTAPIGQAISRFGFQYHLYADDTQLYTSSPVISPALLENTSDCLTAVSNIMSSLYLKLNLSKTELLVFSPSTNLPLPDIAISVCGSTITPKQHAHCLGVILDSELSFTPHIRSLARSSYLHLKNISRIRPFLTFDSAKTLTVSLIHSRLDYCNSLLIGLPLTKLSPLQSVLNAAARIIFLTNRYTDASTLCQSLHWLPIHSRIQYKTTTLIHKALHGSAPPYISSLVSVYHPTRALRSANDLRHTILPFTSPNKPTSTLITSLSNNPKRLFDTFQSILNPREQAPTTDLCADDLANYFKEKIDHIRQEIISQSLQTMHCPPSPTASSSLSDFEPVTEEEVSKLLASSRPTTCTSDPIPSHLLQSLSPAVTSHLTKIFNLSLTSGRGNLATGSRFPGADCLAVKLCAGRHVYGCHVSGDGVRVSFSLQRGIGRRLPDRRDCWLFDCGEGTQTQFMKSALKAESPRSSSLTSMVTTCLASPGFLCTVSLQCGTTPTNQHVDIYGPVGLRTFIRMSLEVSHSQLVFSHTPSMNCCLQKTSARRRVSETSPHILETAATFLRRLRLFPLIPLMGPTISSITSSFTVKAFKLYHRVPSFGFVIAEKDRPGKLNVTKLRELGAHCSPSFLLDTRLPGRGVLLKIDSSDQHKNHRRPYIAVCTHDMKHVFSLDHCMKAEAWFCSVTLESVRPYLRVTYWRPRSWKKGLHLGRLFRDGRLRSARLCQDADLLVHEATLDDSQMEKAKDHGHSTPKMAAEIC</sequence>
<dbReference type="Proteomes" id="UP001176940">
    <property type="component" value="Unassembled WGS sequence"/>
</dbReference>
<feature type="domain" description="Reverse transcriptase" evidence="1">
    <location>
        <begin position="1"/>
        <end position="263"/>
    </location>
</feature>
<protein>
    <recommendedName>
        <fullName evidence="1">Reverse transcriptase domain-containing protein</fullName>
    </recommendedName>
</protein>
<dbReference type="PANTHER" id="PTHR33332">
    <property type="entry name" value="REVERSE TRANSCRIPTASE DOMAIN-CONTAINING PROTEIN"/>
    <property type="match status" value="1"/>
</dbReference>
<evidence type="ECO:0000259" key="1">
    <source>
        <dbReference type="PROSITE" id="PS50878"/>
    </source>
</evidence>
<dbReference type="InterPro" id="IPR043502">
    <property type="entry name" value="DNA/RNA_pol_sf"/>
</dbReference>
<evidence type="ECO:0000313" key="2">
    <source>
        <dbReference type="EMBL" id="CAJ0939043.1"/>
    </source>
</evidence>
<name>A0ABN9LIX5_9NEOB</name>
<proteinExistence type="predicted"/>
<dbReference type="SUPFAM" id="SSF56281">
    <property type="entry name" value="Metallo-hydrolase/oxidoreductase"/>
    <property type="match status" value="1"/>
</dbReference>
<keyword evidence="3" id="KW-1185">Reference proteome</keyword>
<dbReference type="Gene3D" id="3.60.15.10">
    <property type="entry name" value="Ribonuclease Z/Hydroxyacylglutathione hydrolase-like"/>
    <property type="match status" value="1"/>
</dbReference>
<dbReference type="EMBL" id="CAUEEQ010015322">
    <property type="protein sequence ID" value="CAJ0939043.1"/>
    <property type="molecule type" value="Genomic_DNA"/>
</dbReference>
<gene>
    <name evidence="2" type="ORF">RIMI_LOCUS7918048</name>
</gene>
<comment type="caution">
    <text evidence="2">The sequence shown here is derived from an EMBL/GenBank/DDBJ whole genome shotgun (WGS) entry which is preliminary data.</text>
</comment>
<reference evidence="2" key="1">
    <citation type="submission" date="2023-07" db="EMBL/GenBank/DDBJ databases">
        <authorList>
            <person name="Stuckert A."/>
        </authorList>
    </citation>
    <scope>NUCLEOTIDE SEQUENCE</scope>
</reference>
<dbReference type="CDD" id="cd01650">
    <property type="entry name" value="RT_nLTR_like"/>
    <property type="match status" value="1"/>
</dbReference>
<organism evidence="2 3">
    <name type="scientific">Ranitomeya imitator</name>
    <name type="common">mimic poison frog</name>
    <dbReference type="NCBI Taxonomy" id="111125"/>
    <lineage>
        <taxon>Eukaryota</taxon>
        <taxon>Metazoa</taxon>
        <taxon>Chordata</taxon>
        <taxon>Craniata</taxon>
        <taxon>Vertebrata</taxon>
        <taxon>Euteleostomi</taxon>
        <taxon>Amphibia</taxon>
        <taxon>Batrachia</taxon>
        <taxon>Anura</taxon>
        <taxon>Neobatrachia</taxon>
        <taxon>Hyloidea</taxon>
        <taxon>Dendrobatidae</taxon>
        <taxon>Dendrobatinae</taxon>
        <taxon>Ranitomeya</taxon>
    </lineage>
</organism>
<accession>A0ABN9LIX5</accession>
<dbReference type="InterPro" id="IPR000477">
    <property type="entry name" value="RT_dom"/>
</dbReference>